<dbReference type="GO" id="GO:0016020">
    <property type="term" value="C:membrane"/>
    <property type="evidence" value="ECO:0007669"/>
    <property type="project" value="UniProtKB-SubCell"/>
</dbReference>
<sequence precursor="true">MTNRRHVTLGTISFMVCFAAWGLIAAFAPRFRETFHLTPSQTALLVAIPVLLGSLARIPMGILTDRFGGRAIFSILMAAVAIPVWIVPEQSTYSGLLIVAFLLGLAGSSFAIGVGYVSRWTPPERQGSALGVYGLGNIGQSAAVFLGPVIAAKVGMVSVYHGVAAMLVIWAIAFGLLARNAPAPATAQRKGFGVMIEVLTREKLSWLLSGFYFLTFGGFVAFSIYLPILLKDEFHLTPADAGFRTAGFVVLATLLRPLGGWLSDRIGGARVLSAVFLGVAPFALLMSWSSMIPFTVGALGCAALLGLGNGAVFKLVPQYFPTQTGTVTGLVGAMGGLGGFFPPLLLAFFRSQTGAIWPGFALLAITSWLLWWANHKVFVPRQQALDIALPADLRRTADRVQAGAWATLWTALLVAAIVVGSRNLQNFDPALVIYTFAVVFATWGVVYHYNVWLEKPPTRMYWDRGWELYRRRGVIRSLFRVGTLAATHLAGQGFIAKRSRLRWWMHQCLFWGCMLAVAITFPLVFGWIHFRTLLGDQLTYVTYLFGFPMGAFRLHTITAWLLFHGLDISALLVLAGIALSLWRRMTDKGARTLQQFGMDFLPIIMLFAISVTGLALTVSQEWLRGSSYSFLAILHAITVIAALLFLPFGKFFHIFQRPAQLGVKLYQEAGVKDPGAHCVRCGERFASKMHIDDLRAVLPQVGFDYATPGPAGHWQALCPACKRKSLSTAQLRIKEESRG</sequence>
<accession>Q023D1</accession>
<feature type="transmembrane region" description="Helical" evidence="7">
    <location>
        <begin position="34"/>
        <end position="55"/>
    </location>
</feature>
<dbReference type="InParanoid" id="Q023D1"/>
<feature type="transmembrane region" description="Helical" evidence="7">
    <location>
        <begin position="7"/>
        <end position="28"/>
    </location>
</feature>
<gene>
    <name evidence="9" type="ordered locus">Acid_2929</name>
</gene>
<dbReference type="KEGG" id="sus:Acid_2929"/>
<feature type="transmembrane region" description="Helical" evidence="7">
    <location>
        <begin position="431"/>
        <end position="452"/>
    </location>
</feature>
<feature type="domain" description="Major facilitator superfamily (MFS) profile" evidence="8">
    <location>
        <begin position="6"/>
        <end position="376"/>
    </location>
</feature>
<dbReference type="GO" id="GO:0042128">
    <property type="term" value="P:nitrate assimilation"/>
    <property type="evidence" value="ECO:0007669"/>
    <property type="project" value="UniProtKB-KW"/>
</dbReference>
<evidence type="ECO:0000256" key="4">
    <source>
        <dbReference type="ARBA" id="ARBA00022989"/>
    </source>
</evidence>
<feature type="transmembrane region" description="Helical" evidence="7">
    <location>
        <begin position="294"/>
        <end position="316"/>
    </location>
</feature>
<protein>
    <submittedName>
        <fullName evidence="9">Major facilitator superfamily MFS_1</fullName>
    </submittedName>
</protein>
<dbReference type="AlphaFoldDB" id="Q023D1"/>
<dbReference type="Gene3D" id="1.20.950.20">
    <property type="entry name" value="Transmembrane di-heme cytochromes, Chain C"/>
    <property type="match status" value="1"/>
</dbReference>
<feature type="transmembrane region" description="Helical" evidence="7">
    <location>
        <begin position="568"/>
        <end position="584"/>
    </location>
</feature>
<feature type="transmembrane region" description="Helical" evidence="7">
    <location>
        <begin position="628"/>
        <end position="648"/>
    </location>
</feature>
<feature type="transmembrane region" description="Helical" evidence="7">
    <location>
        <begin position="157"/>
        <end position="178"/>
    </location>
</feature>
<keyword evidence="4 7" id="KW-1133">Transmembrane helix</keyword>
<dbReference type="GO" id="GO:0015112">
    <property type="term" value="F:nitrate transmembrane transporter activity"/>
    <property type="evidence" value="ECO:0007669"/>
    <property type="project" value="InterPro"/>
</dbReference>
<feature type="transmembrane region" description="Helical" evidence="7">
    <location>
        <begin position="328"/>
        <end position="349"/>
    </location>
</feature>
<keyword evidence="6 7" id="KW-0472">Membrane</keyword>
<organism evidence="9">
    <name type="scientific">Solibacter usitatus (strain Ellin6076)</name>
    <dbReference type="NCBI Taxonomy" id="234267"/>
    <lineage>
        <taxon>Bacteria</taxon>
        <taxon>Pseudomonadati</taxon>
        <taxon>Acidobacteriota</taxon>
        <taxon>Terriglobia</taxon>
        <taxon>Bryobacterales</taxon>
        <taxon>Solibacteraceae</taxon>
        <taxon>Candidatus Solibacter</taxon>
    </lineage>
</organism>
<feature type="transmembrane region" description="Helical" evidence="7">
    <location>
        <begin position="596"/>
        <end position="616"/>
    </location>
</feature>
<keyword evidence="5" id="KW-0534">Nitrate assimilation</keyword>
<dbReference type="InterPro" id="IPR036197">
    <property type="entry name" value="NarG-like_sf"/>
</dbReference>
<reference evidence="9" key="1">
    <citation type="submission" date="2006-10" db="EMBL/GenBank/DDBJ databases">
        <title>Complete sequence of Solibacter usitatus Ellin6076.</title>
        <authorList>
            <consortium name="US DOE Joint Genome Institute"/>
            <person name="Copeland A."/>
            <person name="Lucas S."/>
            <person name="Lapidus A."/>
            <person name="Barry K."/>
            <person name="Detter J.C."/>
            <person name="Glavina del Rio T."/>
            <person name="Hammon N."/>
            <person name="Israni S."/>
            <person name="Dalin E."/>
            <person name="Tice H."/>
            <person name="Pitluck S."/>
            <person name="Thompson L.S."/>
            <person name="Brettin T."/>
            <person name="Bruce D."/>
            <person name="Han C."/>
            <person name="Tapia R."/>
            <person name="Gilna P."/>
            <person name="Schmutz J."/>
            <person name="Larimer F."/>
            <person name="Land M."/>
            <person name="Hauser L."/>
            <person name="Kyrpides N."/>
            <person name="Mikhailova N."/>
            <person name="Janssen P.H."/>
            <person name="Kuske C.R."/>
            <person name="Richardson P."/>
        </authorList>
    </citation>
    <scope>NUCLEOTIDE SEQUENCE</scope>
    <source>
        <strain evidence="9">Ellin6076</strain>
    </source>
</reference>
<feature type="transmembrane region" description="Helical" evidence="7">
    <location>
        <begin position="204"/>
        <end position="229"/>
    </location>
</feature>
<proteinExistence type="inferred from homology"/>
<dbReference type="PANTHER" id="PTHR23515">
    <property type="entry name" value="HIGH-AFFINITY NITRATE TRANSPORTER 2.3"/>
    <property type="match status" value="1"/>
</dbReference>
<evidence type="ECO:0000256" key="6">
    <source>
        <dbReference type="ARBA" id="ARBA00023136"/>
    </source>
</evidence>
<name>Q023D1_SOLUE</name>
<dbReference type="SUPFAM" id="SSF103473">
    <property type="entry name" value="MFS general substrate transporter"/>
    <property type="match status" value="1"/>
</dbReference>
<dbReference type="InterPro" id="IPR036259">
    <property type="entry name" value="MFS_trans_sf"/>
</dbReference>
<evidence type="ECO:0000256" key="7">
    <source>
        <dbReference type="SAM" id="Phobius"/>
    </source>
</evidence>
<feature type="transmembrane region" description="Helical" evidence="7">
    <location>
        <begin position="130"/>
        <end position="151"/>
    </location>
</feature>
<dbReference type="InterPro" id="IPR011701">
    <property type="entry name" value="MFS"/>
</dbReference>
<dbReference type="EMBL" id="CP000473">
    <property type="protein sequence ID" value="ABJ83915.1"/>
    <property type="molecule type" value="Genomic_DNA"/>
</dbReference>
<feature type="transmembrane region" description="Helical" evidence="7">
    <location>
        <begin position="241"/>
        <end position="259"/>
    </location>
</feature>
<keyword evidence="3 7" id="KW-0812">Transmembrane</keyword>
<evidence type="ECO:0000256" key="1">
    <source>
        <dbReference type="ARBA" id="ARBA00004141"/>
    </source>
</evidence>
<dbReference type="InterPro" id="IPR020846">
    <property type="entry name" value="MFS_dom"/>
</dbReference>
<feature type="transmembrane region" description="Helical" evidence="7">
    <location>
        <begin position="93"/>
        <end position="118"/>
    </location>
</feature>
<evidence type="ECO:0000256" key="5">
    <source>
        <dbReference type="ARBA" id="ARBA00023063"/>
    </source>
</evidence>
<dbReference type="FunCoup" id="Q023D1">
    <property type="interactions" value="192"/>
</dbReference>
<dbReference type="STRING" id="234267.Acid_2929"/>
<feature type="transmembrane region" description="Helical" evidence="7">
    <location>
        <begin position="355"/>
        <end position="373"/>
    </location>
</feature>
<dbReference type="HOGENOM" id="CLU_375479_0_0_0"/>
<dbReference type="InterPro" id="IPR044772">
    <property type="entry name" value="NO3_transporter"/>
</dbReference>
<comment type="subcellular location">
    <subcellularLocation>
        <location evidence="1">Membrane</location>
        <topology evidence="1">Multi-pass membrane protein</topology>
    </subcellularLocation>
</comment>
<feature type="transmembrane region" description="Helical" evidence="7">
    <location>
        <begin position="271"/>
        <end position="288"/>
    </location>
</feature>
<feature type="transmembrane region" description="Helical" evidence="7">
    <location>
        <begin position="402"/>
        <end position="419"/>
    </location>
</feature>
<evidence type="ECO:0000256" key="3">
    <source>
        <dbReference type="ARBA" id="ARBA00022692"/>
    </source>
</evidence>
<dbReference type="CDD" id="cd17341">
    <property type="entry name" value="MFS_NRT2_like"/>
    <property type="match status" value="1"/>
</dbReference>
<dbReference type="PROSITE" id="PS50850">
    <property type="entry name" value="MFS"/>
    <property type="match status" value="1"/>
</dbReference>
<dbReference type="OrthoDB" id="9773404at2"/>
<feature type="transmembrane region" description="Helical" evidence="7">
    <location>
        <begin position="503"/>
        <end position="528"/>
    </location>
</feature>
<evidence type="ECO:0000256" key="2">
    <source>
        <dbReference type="ARBA" id="ARBA00008432"/>
    </source>
</evidence>
<dbReference type="eggNOG" id="COG2223">
    <property type="taxonomic scope" value="Bacteria"/>
</dbReference>
<dbReference type="Gene3D" id="1.20.1250.20">
    <property type="entry name" value="MFS general substrate transporter like domains"/>
    <property type="match status" value="2"/>
</dbReference>
<evidence type="ECO:0000259" key="8">
    <source>
        <dbReference type="PROSITE" id="PS50850"/>
    </source>
</evidence>
<comment type="similarity">
    <text evidence="2">Belongs to the major facilitator superfamily. Nitrate/nitrite porter (TC 2.A.1.8) family.</text>
</comment>
<evidence type="ECO:0000313" key="9">
    <source>
        <dbReference type="EMBL" id="ABJ83915.1"/>
    </source>
</evidence>
<dbReference type="Pfam" id="PF07690">
    <property type="entry name" value="MFS_1"/>
    <property type="match status" value="1"/>
</dbReference>
<dbReference type="SUPFAM" id="SSF103501">
    <property type="entry name" value="Respiratory nitrate reductase 1 gamma chain"/>
    <property type="match status" value="1"/>
</dbReference>
<feature type="transmembrane region" description="Helical" evidence="7">
    <location>
        <begin position="67"/>
        <end position="87"/>
    </location>
</feature>